<gene>
    <name evidence="7" type="primary">Dmoj\GI19120</name>
</gene>
<sequence length="249" mass="27792">LKDAETYSGFYKSNKSNVQLHHPNDYPIPSTNHSLMVQSQSFDGAAESIYNWKVLHLSRAKLKASSRTSALLSGFAMVAMVEIQIDHGPDQKIPEGLLIAFAVCTVLLISVHMLALMISTCILPNVEAVANLHYQTNKTVFESPHLSMSTIVEVAWWFSTVLGILLFLAEIMILCWVKFYITTKLAAWIATGILIPIMLVFIGFAGHFYVKLVSHKAEVCEEGLRELELLRDNIGDDEKDNVVTDIQII</sequence>
<dbReference type="GO" id="GO:0016020">
    <property type="term" value="C:membrane"/>
    <property type="evidence" value="ECO:0007669"/>
    <property type="project" value="UniProtKB-SubCell"/>
</dbReference>
<feature type="transmembrane region" description="Helical" evidence="6">
    <location>
        <begin position="97"/>
        <end position="118"/>
    </location>
</feature>
<comment type="subcellular location">
    <subcellularLocation>
        <location evidence="1">Membrane</location>
        <topology evidence="1">Multi-pass membrane protein</topology>
    </subcellularLocation>
</comment>
<feature type="transmembrane region" description="Helical" evidence="6">
    <location>
        <begin position="185"/>
        <end position="210"/>
    </location>
</feature>
<dbReference type="PANTHER" id="PTHR31501">
    <property type="entry name" value="CALCIUM RELEASE-ACTIVATED CALCIUM CHANNEL PROTEIN 1"/>
    <property type="match status" value="1"/>
</dbReference>
<reference evidence="7" key="1">
    <citation type="submission" date="2014-05" db="EMBL/GenBank/DDBJ databases">
        <authorList>
            <person name="Chronopoulou M."/>
        </authorList>
    </citation>
    <scope>NUCLEOTIDE SEQUENCE</scope>
    <source>
        <tissue evidence="7">Whole organism</tissue>
    </source>
</reference>
<evidence type="ECO:0000313" key="7">
    <source>
        <dbReference type="EMBL" id="CDW32316.1"/>
    </source>
</evidence>
<proteinExistence type="inferred from homology"/>
<dbReference type="GO" id="GO:0015279">
    <property type="term" value="F:store-operated calcium channel activity"/>
    <property type="evidence" value="ECO:0007669"/>
    <property type="project" value="TreeGrafter"/>
</dbReference>
<accession>A0A0K2U3N1</accession>
<keyword evidence="5 6" id="KW-0472">Membrane</keyword>
<evidence type="ECO:0008006" key="8">
    <source>
        <dbReference type="Google" id="ProtNLM"/>
    </source>
</evidence>
<comment type="similarity">
    <text evidence="2">Belongs to the Orai family.</text>
</comment>
<dbReference type="Pfam" id="PF07856">
    <property type="entry name" value="Orai-1"/>
    <property type="match status" value="1"/>
</dbReference>
<dbReference type="PANTHER" id="PTHR31501:SF7">
    <property type="entry name" value="CALCIUM RELEASE-ACTIVATED CALCIUM CHANNEL PROTEIN 1"/>
    <property type="match status" value="1"/>
</dbReference>
<evidence type="ECO:0000256" key="5">
    <source>
        <dbReference type="ARBA" id="ARBA00023136"/>
    </source>
</evidence>
<feature type="transmembrane region" description="Helical" evidence="6">
    <location>
        <begin position="154"/>
        <end position="179"/>
    </location>
</feature>
<evidence type="ECO:0000256" key="6">
    <source>
        <dbReference type="SAM" id="Phobius"/>
    </source>
</evidence>
<dbReference type="EMBL" id="HACA01014955">
    <property type="protein sequence ID" value="CDW32316.1"/>
    <property type="molecule type" value="Transcribed_RNA"/>
</dbReference>
<dbReference type="GO" id="GO:0002115">
    <property type="term" value="P:store-operated calcium entry"/>
    <property type="evidence" value="ECO:0007669"/>
    <property type="project" value="TreeGrafter"/>
</dbReference>
<dbReference type="AlphaFoldDB" id="A0A0K2U3N1"/>
<keyword evidence="3 6" id="KW-0812">Transmembrane</keyword>
<keyword evidence="4 6" id="KW-1133">Transmembrane helix</keyword>
<evidence type="ECO:0000256" key="4">
    <source>
        <dbReference type="ARBA" id="ARBA00022989"/>
    </source>
</evidence>
<organism evidence="7">
    <name type="scientific">Lepeophtheirus salmonis</name>
    <name type="common">Salmon louse</name>
    <name type="synonym">Caligus salmonis</name>
    <dbReference type="NCBI Taxonomy" id="72036"/>
    <lineage>
        <taxon>Eukaryota</taxon>
        <taxon>Metazoa</taxon>
        <taxon>Ecdysozoa</taxon>
        <taxon>Arthropoda</taxon>
        <taxon>Crustacea</taxon>
        <taxon>Multicrustacea</taxon>
        <taxon>Hexanauplia</taxon>
        <taxon>Copepoda</taxon>
        <taxon>Siphonostomatoida</taxon>
        <taxon>Caligidae</taxon>
        <taxon>Lepeophtheirus</taxon>
    </lineage>
</organism>
<dbReference type="OrthoDB" id="61124at2759"/>
<dbReference type="InterPro" id="IPR038350">
    <property type="entry name" value="Orai_sf"/>
</dbReference>
<evidence type="ECO:0000256" key="1">
    <source>
        <dbReference type="ARBA" id="ARBA00004141"/>
    </source>
</evidence>
<evidence type="ECO:0000256" key="2">
    <source>
        <dbReference type="ARBA" id="ARBA00008062"/>
    </source>
</evidence>
<name>A0A0K2U3N1_LEPSM</name>
<dbReference type="Gene3D" id="1.20.140.140">
    <property type="entry name" value="Calcium release-activated calcium channel protein Orai"/>
    <property type="match status" value="1"/>
</dbReference>
<dbReference type="InterPro" id="IPR012446">
    <property type="entry name" value="CRAC_channel"/>
</dbReference>
<evidence type="ECO:0000256" key="3">
    <source>
        <dbReference type="ARBA" id="ARBA00022692"/>
    </source>
</evidence>
<protein>
    <recommendedName>
        <fullName evidence="8">Calcium release-activated calcium channel protein 1</fullName>
    </recommendedName>
</protein>
<feature type="non-terminal residue" evidence="7">
    <location>
        <position position="1"/>
    </location>
</feature>